<evidence type="ECO:0000313" key="3">
    <source>
        <dbReference type="EMBL" id="PXW76476.1"/>
    </source>
</evidence>
<organism evidence="3 4">
    <name type="scientific">Blastomonas natatoria</name>
    <dbReference type="NCBI Taxonomy" id="34015"/>
    <lineage>
        <taxon>Bacteria</taxon>
        <taxon>Pseudomonadati</taxon>
        <taxon>Pseudomonadota</taxon>
        <taxon>Alphaproteobacteria</taxon>
        <taxon>Sphingomonadales</taxon>
        <taxon>Sphingomonadaceae</taxon>
        <taxon>Blastomonas</taxon>
    </lineage>
</organism>
<dbReference type="EMBL" id="QJJM01000005">
    <property type="protein sequence ID" value="PXW76476.1"/>
    <property type="molecule type" value="Genomic_DNA"/>
</dbReference>
<evidence type="ECO:0000256" key="1">
    <source>
        <dbReference type="ARBA" id="ARBA00022842"/>
    </source>
</evidence>
<evidence type="ECO:0000259" key="2">
    <source>
        <dbReference type="Pfam" id="PF01850"/>
    </source>
</evidence>
<protein>
    <submittedName>
        <fullName evidence="3">Putative nucleic acid-binding protein</fullName>
    </submittedName>
</protein>
<feature type="domain" description="PIN" evidence="2">
    <location>
        <begin position="5"/>
        <end position="129"/>
    </location>
</feature>
<dbReference type="Pfam" id="PF01850">
    <property type="entry name" value="PIN"/>
    <property type="match status" value="1"/>
</dbReference>
<dbReference type="InterPro" id="IPR029060">
    <property type="entry name" value="PIN-like_dom_sf"/>
</dbReference>
<dbReference type="Gene3D" id="3.40.50.1010">
    <property type="entry name" value="5'-nuclease"/>
    <property type="match status" value="1"/>
</dbReference>
<dbReference type="PANTHER" id="PTHR35901">
    <property type="entry name" value="RIBONUCLEASE VAPC3"/>
    <property type="match status" value="1"/>
</dbReference>
<dbReference type="AlphaFoldDB" id="A0A2V3V400"/>
<dbReference type="CDD" id="cd09873">
    <property type="entry name" value="PIN_Pae0151-like"/>
    <property type="match status" value="1"/>
</dbReference>
<name>A0A2V3V400_9SPHN</name>
<accession>A0A2V3V400</accession>
<dbReference type="InterPro" id="IPR002716">
    <property type="entry name" value="PIN_dom"/>
</dbReference>
<comment type="caution">
    <text evidence="3">The sequence shown here is derived from an EMBL/GenBank/DDBJ whole genome shotgun (WGS) entry which is preliminary data.</text>
</comment>
<dbReference type="InterPro" id="IPR044153">
    <property type="entry name" value="PIN_Pae0151-like"/>
</dbReference>
<sequence length="137" mass="15430">MKLCVIDASVIGLMILPDEAPDIPPQLMPVMVEGRALVPQHWRLEVLNLGRTAMRQKRIDAQRLERALTILSEYRIHLDDGTNRHAWGACMELAARHDLTAYDAAYLELAIRTEAPLMTLDKALAKAARHEKLELIA</sequence>
<dbReference type="Proteomes" id="UP000248014">
    <property type="component" value="Unassembled WGS sequence"/>
</dbReference>
<keyword evidence="1" id="KW-0460">Magnesium</keyword>
<keyword evidence="4" id="KW-1185">Reference proteome</keyword>
<dbReference type="PANTHER" id="PTHR35901:SF1">
    <property type="entry name" value="EXONUCLEASE VAPC9"/>
    <property type="match status" value="1"/>
</dbReference>
<dbReference type="SUPFAM" id="SSF88723">
    <property type="entry name" value="PIN domain-like"/>
    <property type="match status" value="1"/>
</dbReference>
<gene>
    <name evidence="3" type="ORF">C7451_105251</name>
</gene>
<proteinExistence type="predicted"/>
<reference evidence="3 4" key="1">
    <citation type="submission" date="2018-05" db="EMBL/GenBank/DDBJ databases">
        <title>Genomic Encyclopedia of Type Strains, Phase IV (KMG-IV): sequencing the most valuable type-strain genomes for metagenomic binning, comparative biology and taxonomic classification.</title>
        <authorList>
            <person name="Goeker M."/>
        </authorList>
    </citation>
    <scope>NUCLEOTIDE SEQUENCE [LARGE SCALE GENOMIC DNA]</scope>
    <source>
        <strain evidence="3 4">DSM 3183</strain>
    </source>
</reference>
<evidence type="ECO:0000313" key="4">
    <source>
        <dbReference type="Proteomes" id="UP000248014"/>
    </source>
</evidence>
<dbReference type="InterPro" id="IPR051619">
    <property type="entry name" value="TypeII_TA_RNase_PINc/VapC"/>
</dbReference>